<evidence type="ECO:0000313" key="2">
    <source>
        <dbReference type="EMBL" id="KAA6328955.1"/>
    </source>
</evidence>
<evidence type="ECO:0000259" key="1">
    <source>
        <dbReference type="Pfam" id="PF24406"/>
    </source>
</evidence>
<dbReference type="EMBL" id="SNRY01001726">
    <property type="protein sequence ID" value="KAA6328955.1"/>
    <property type="molecule type" value="Genomic_DNA"/>
</dbReference>
<name>A0A5J4R5X4_9ZZZZ</name>
<sequence>MITITTSLFSDTISFFEGDDDFIGYKIKPLGYEKRNELIDRYHRVNYQFNYTIEEQVILDRVKFSFDQIQTVLGNKLLPSYPIFILSILQNLEETKPINTNQTSYGFCYQSLITYALLKKVSINKDDLDTYVNFLTEFAFNLYETKCDSFSENEFIQFYNNYSKCYIVPSFDEIINKLLLSGLVVNSSDGYYQFCYEYINYYLAARKISQVLHLNRGKDIIKNLCSSLHRQKEANILIFVTHHSKADFLIDEATMTAMLPFEEYLPITLDKEDPYFNLIQNIINQFSLNIIDETRKPIDERRKKLKKRDEAERKIENDKPSRFEDENEDIFQDREIISFQQSLKALEIVGQIIKNGKGSIEKTKLLTMVEELFKTGFRLVSYFGALTNNVKDNWESILIKDVKESDSQADIKNKVNIFFQTKALEFCLVVFSKMIYSLGSKDLRPIYDEAARNLNSPAAKLVSFGIKLYYSKLATDELKKLAEEFSNNKVAFEILKSNVANYVYNNNIEYKQKQVIEDKLKIRFLPTVYNRKNDLK</sequence>
<dbReference type="Pfam" id="PF24406">
    <property type="entry name" value="nSTAND_NTPase4"/>
    <property type="match status" value="1"/>
</dbReference>
<protein>
    <recommendedName>
        <fullName evidence="1">STAND NTPase 4 small alpha/beta domain-containing protein</fullName>
    </recommendedName>
</protein>
<comment type="caution">
    <text evidence="2">The sequence shown here is derived from an EMBL/GenBank/DDBJ whole genome shotgun (WGS) entry which is preliminary data.</text>
</comment>
<accession>A0A5J4R5X4</accession>
<reference evidence="2" key="1">
    <citation type="submission" date="2019-03" db="EMBL/GenBank/DDBJ databases">
        <title>Single cell metagenomics reveals metabolic interactions within the superorganism composed of flagellate Streblomastix strix and complex community of Bacteroidetes bacteria on its surface.</title>
        <authorList>
            <person name="Treitli S.C."/>
            <person name="Kolisko M."/>
            <person name="Husnik F."/>
            <person name="Keeling P."/>
            <person name="Hampl V."/>
        </authorList>
    </citation>
    <scope>NUCLEOTIDE SEQUENCE</scope>
    <source>
        <strain evidence="2">STM</strain>
    </source>
</reference>
<dbReference type="AlphaFoldDB" id="A0A5J4R5X4"/>
<proteinExistence type="predicted"/>
<gene>
    <name evidence="2" type="ORF">EZS27_022194</name>
</gene>
<dbReference type="InterPro" id="IPR057123">
    <property type="entry name" value="STAND_NTPase4_dom"/>
</dbReference>
<organism evidence="2">
    <name type="scientific">termite gut metagenome</name>
    <dbReference type="NCBI Taxonomy" id="433724"/>
    <lineage>
        <taxon>unclassified sequences</taxon>
        <taxon>metagenomes</taxon>
        <taxon>organismal metagenomes</taxon>
    </lineage>
</organism>
<feature type="domain" description="STAND NTPase 4 small alpha/beta" evidence="1">
    <location>
        <begin position="149"/>
        <end position="203"/>
    </location>
</feature>